<evidence type="ECO:0000313" key="2">
    <source>
        <dbReference type="Proteomes" id="UP000006465"/>
    </source>
</evidence>
<dbReference type="Proteomes" id="UP000006465">
    <property type="component" value="Chromosome"/>
</dbReference>
<dbReference type="KEGG" id="coe:CP258_00170"/>
<protein>
    <submittedName>
        <fullName evidence="1">Transposase</fullName>
    </submittedName>
</protein>
<organism evidence="1 2">
    <name type="scientific">Corynebacterium pseudotuberculosis 258</name>
    <dbReference type="NCBI Taxonomy" id="1168865"/>
    <lineage>
        <taxon>Bacteria</taxon>
        <taxon>Bacillati</taxon>
        <taxon>Actinomycetota</taxon>
        <taxon>Actinomycetes</taxon>
        <taxon>Mycobacteriales</taxon>
        <taxon>Corynebacteriaceae</taxon>
        <taxon>Corynebacterium</taxon>
    </lineage>
</organism>
<proteinExistence type="predicted"/>
<reference evidence="1 2" key="1">
    <citation type="journal article" date="2013" name="J. Biotechnol.">
        <title>Genome sequence of Corynebacterium pseudotuberculosis biovar equi strain 258 and prediction of antigenic targets to improve biotechnological vaccine production.</title>
        <authorList>
            <person name="Soares S.C."/>
            <person name="Trost E."/>
            <person name="Ramos R.T."/>
            <person name="Carneiro A.R."/>
            <person name="Santos A.R."/>
            <person name="Pinto A.C."/>
            <person name="Barbosa E."/>
            <person name="Aburjaile F."/>
            <person name="Ali A."/>
            <person name="Diniz C.A."/>
            <person name="Hassan S.S."/>
            <person name="Fiaux K."/>
            <person name="Guimaraes L.C."/>
            <person name="Bakhtiar S.M."/>
            <person name="Pereira U."/>
            <person name="Almeida S.S."/>
            <person name="Abreu V.A."/>
            <person name="Rocha F.S."/>
            <person name="Dorella F.A."/>
            <person name="Miyoshi A."/>
            <person name="Silva A."/>
            <person name="Azevedo V."/>
            <person name="Tauch A."/>
        </authorList>
    </citation>
    <scope>NUCLEOTIDE SEQUENCE [LARGE SCALE GENOMIC DNA]</scope>
    <source>
        <strain evidence="1 2">258</strain>
    </source>
</reference>
<sequence length="346" mass="40203">MIMASHPYRNHCNVCGNLLKKNGKTSTGKTRYRCKGCGASSTATRSGTLHQRQMKDFITWLLGPTSRYNNDISRAQRRSMSWCWQVPVPQPEMLDNAYILVMDKGASFRPEHLLVAYNSSHVQGWKWVDKDNKTACMQVHDHFSQPSAAVIDGGQSTAQTIQAIWPGIPVRRCLSHIRKSVDQKTSQTPRTQPAIEIKELTDSLKNVYTSEQAKLWLARYARWEDRWKELLKHRTNVSKDNCSIDGYEWEWTHKELRTIRFMYRKLIKKEELFLPFYGSDIVAHNAILSRRDSQLGETISTDITNLFSAHRGINHDHGCRMVEWYLNSKTESPFIPERIISHDHWR</sequence>
<accession>A0AAU8Q8N3</accession>
<name>A0AAU8Q8N3_CORPS</name>
<dbReference type="AlphaFoldDB" id="A0AAU8Q8N3"/>
<gene>
    <name evidence="1" type="ORF">CP258_00170</name>
</gene>
<evidence type="ECO:0000313" key="1">
    <source>
        <dbReference type="EMBL" id="AFK15686.1"/>
    </source>
</evidence>
<dbReference type="EMBL" id="CP003540">
    <property type="protein sequence ID" value="AFK15686.1"/>
    <property type="molecule type" value="Genomic_DNA"/>
</dbReference>